<evidence type="ECO:0000313" key="3">
    <source>
        <dbReference type="Proteomes" id="UP000464013"/>
    </source>
</evidence>
<dbReference type="KEGG" id="htx:EKK97_10935"/>
<dbReference type="AlphaFoldDB" id="A0A6I6ST50"/>
<evidence type="ECO:0000313" key="2">
    <source>
        <dbReference type="EMBL" id="QHC50013.1"/>
    </source>
</evidence>
<gene>
    <name evidence="2" type="ORF">EKK97_10935</name>
</gene>
<keyword evidence="1" id="KW-0472">Membrane</keyword>
<evidence type="ECO:0000256" key="1">
    <source>
        <dbReference type="SAM" id="Phobius"/>
    </source>
</evidence>
<proteinExistence type="predicted"/>
<reference evidence="2 3" key="1">
    <citation type="submission" date="2019-01" db="EMBL/GenBank/DDBJ databases">
        <title>Complete genome of a denitifying bacterium Halomons sp. BC-M4-5.</title>
        <authorList>
            <person name="Wang L."/>
            <person name="Shao Z."/>
        </authorList>
    </citation>
    <scope>NUCLEOTIDE SEQUENCE [LARGE SCALE GENOMIC DNA]</scope>
    <source>
        <strain evidence="2 3">BC-M4-5</strain>
    </source>
</reference>
<dbReference type="Proteomes" id="UP000464013">
    <property type="component" value="Chromosome"/>
</dbReference>
<accession>A0A6I6ST50</accession>
<sequence length="198" mass="23280">MRQPGFRFLREEISWSRLKQVHQLKVVQTMYVWLFIVPVAAKSLHRIEEFVRITILGHTFELVTTLPFSWHLFYGSALCFVLGNLFFFMYCPQFIRDHATPTEFKDAGKGVQHLYEYALAANLDWDRIRRDANLFNPENEDTPEEKLNRMFWSVQKMVNQHLPSARLAAVTLYGLAALLIAWVILENTQVVLQFAMRQ</sequence>
<dbReference type="OrthoDB" id="7064375at2"/>
<dbReference type="RefSeq" id="WP_159551833.1">
    <property type="nucleotide sequence ID" value="NZ_CP035042.1"/>
</dbReference>
<dbReference type="EMBL" id="CP035042">
    <property type="protein sequence ID" value="QHC50013.1"/>
    <property type="molecule type" value="Genomic_DNA"/>
</dbReference>
<feature type="transmembrane region" description="Helical" evidence="1">
    <location>
        <begin position="72"/>
        <end position="91"/>
    </location>
</feature>
<keyword evidence="1" id="KW-1133">Transmembrane helix</keyword>
<name>A0A6I6ST50_9GAMM</name>
<protein>
    <submittedName>
        <fullName evidence="2">Uncharacterized protein</fullName>
    </submittedName>
</protein>
<organism evidence="2 3">
    <name type="scientific">Billgrantia tianxiuensis</name>
    <dbReference type="NCBI Taxonomy" id="2497861"/>
    <lineage>
        <taxon>Bacteria</taxon>
        <taxon>Pseudomonadati</taxon>
        <taxon>Pseudomonadota</taxon>
        <taxon>Gammaproteobacteria</taxon>
        <taxon>Oceanospirillales</taxon>
        <taxon>Halomonadaceae</taxon>
        <taxon>Billgrantia</taxon>
    </lineage>
</organism>
<keyword evidence="1" id="KW-0812">Transmembrane</keyword>
<keyword evidence="3" id="KW-1185">Reference proteome</keyword>
<feature type="transmembrane region" description="Helical" evidence="1">
    <location>
        <begin position="165"/>
        <end position="185"/>
    </location>
</feature>